<dbReference type="InterPro" id="IPR030948">
    <property type="entry name" value="TAT_var_transloc_signal_dom"/>
</dbReference>
<dbReference type="Gene3D" id="3.30.70.20">
    <property type="match status" value="2"/>
</dbReference>
<dbReference type="NCBIfam" id="TIGR04519">
    <property type="entry name" value="MoCo_extend_TAT"/>
    <property type="match status" value="1"/>
</dbReference>
<dbReference type="PANTHER" id="PTHR42783:SF3">
    <property type="entry name" value="GLUTAMATE SYNTHASE [NADPH] SMALL CHAIN-RELATED"/>
    <property type="match status" value="1"/>
</dbReference>
<comment type="caution">
    <text evidence="2">The sequence shown here is derived from an EMBL/GenBank/DDBJ whole genome shotgun (WGS) entry which is preliminary data.</text>
</comment>
<feature type="domain" description="4Fe-4S ferredoxin-type" evidence="1">
    <location>
        <begin position="758"/>
        <end position="788"/>
    </location>
</feature>
<evidence type="ECO:0000313" key="3">
    <source>
        <dbReference type="Proteomes" id="UP001595826"/>
    </source>
</evidence>
<dbReference type="RefSeq" id="WP_377407784.1">
    <property type="nucleotide sequence ID" value="NZ_JBHSCY010000001.1"/>
</dbReference>
<dbReference type="Gene3D" id="3.30.2070.10">
    <property type="entry name" value="Formate dehydrogenase/DMSO reductase"/>
    <property type="match status" value="1"/>
</dbReference>
<evidence type="ECO:0000259" key="1">
    <source>
        <dbReference type="PROSITE" id="PS51379"/>
    </source>
</evidence>
<protein>
    <submittedName>
        <fullName evidence="2">TAT-variant-translocated molybdopterin oxidoreductase</fullName>
    </submittedName>
</protein>
<name>A0ABV8R6W4_9FLAO</name>
<dbReference type="Gene3D" id="3.40.50.740">
    <property type="match status" value="2"/>
</dbReference>
<accession>A0ABV8R6W4</accession>
<sequence>MASNKKYWKSVEELKGSSIVETLSKNEFVEEIPTDEFLGDKDTLENSSTSRRDFLKYIGFTTAAASLAACEGPVRKSIPYVVKPNDYIPGVADWYASSMADGFDFANVLVKTREGRPIQIMPNKEANGTTSARVQASVLSLYDEKLRLKEPTKGGETITWADADAAIAAKLNDLKSSGKSVILLTGTLASPSTEKIIEEFIVANPNAKHVVYDAVSESGATDAMMAMYGKRALPNYHLDKAKTIVSFGADFLGDFHGGFEKQYVNGRKPETGSMSYHVQFESNMSLTGANSDKRVVVKPSDQVFALINLYNAITGSNISSKSTPVDADVKVMAAELKKAGSKGVVLTGMNDKNAQLVAFAINEALGSEIFDTTNTLNIRQGNDSEVNQLIADMNSGKVGGLLTYNVNPIYSLAKTEDFVKGLGKVSLKVALSTENNETVDAMEFALPTPHFLESWGDTHFDQATYGLSQPTIQPLFNTRQIQDTLLKWSGNSTKYYDYLKSFATENILSGSSWNKALHNGFYKLEVIETVEFETEVNVADAANALSNSAKKATGFELTLYTKTGLGDGKQANNPWLQEFPDPLTRVSWDNYLTMSMADANELGFENPVRDNGAIDGNYAKITLNGKSVTLPVIIQPGQAKGSFGLSLGYGRTFGLKEEMQVGVNAYPLYANSNNVQFGVAIEKVAGNHEFACPQVQKTIAGRHDILKVASLKEYKTIDPKDHHHGWNKPAYVSYDHQEVEANTIDIWDEHNRELGHHFNLSIDLTSCTGCGACVIACHAENNVPVVGKKEVRVGRDMHWLRIDRYYSSEVETREDAKELGLSRGETYRALETEAENPEVTFQPMMCQHCNHAPCETVCPVAATSHGRQGQNQMAYNRCVGTRYCANNCPYRVRRFNWFNYANNDEFDFNMNNEYGKMVLNPDVTVRSRGVMEKCSMCIQMTQATILKAKREGRAVNTDEFETACSSACTTGSLVFGDVNNKEDEVTSLVEDKRAYNVLDYLQTKPNVIYQVKIKNTNEA</sequence>
<dbReference type="Proteomes" id="UP001595826">
    <property type="component" value="Unassembled WGS sequence"/>
</dbReference>
<dbReference type="SUPFAM" id="SSF54862">
    <property type="entry name" value="4Fe-4S ferredoxins"/>
    <property type="match status" value="1"/>
</dbReference>
<feature type="domain" description="4Fe-4S ferredoxin-type" evidence="1">
    <location>
        <begin position="837"/>
        <end position="868"/>
    </location>
</feature>
<dbReference type="InterPro" id="IPR017896">
    <property type="entry name" value="4Fe4S_Fe-S-bd"/>
</dbReference>
<evidence type="ECO:0000313" key="2">
    <source>
        <dbReference type="EMBL" id="MFC4267728.1"/>
    </source>
</evidence>
<proteinExistence type="predicted"/>
<dbReference type="Gene3D" id="3.40.228.10">
    <property type="entry name" value="Dimethylsulfoxide Reductase, domain 2"/>
    <property type="match status" value="1"/>
</dbReference>
<gene>
    <name evidence="2" type="ORF">ACFOWD_02320</name>
</gene>
<keyword evidence="3" id="KW-1185">Reference proteome</keyword>
<dbReference type="SUPFAM" id="SSF53706">
    <property type="entry name" value="Formate dehydrogenase/DMSO reductase, domains 1-3"/>
    <property type="match status" value="1"/>
</dbReference>
<feature type="domain" description="4Fe-4S ferredoxin-type" evidence="1">
    <location>
        <begin position="869"/>
        <end position="898"/>
    </location>
</feature>
<organism evidence="2 3">
    <name type="scientific">Polaribacter marinivivus</name>
    <dbReference type="NCBI Taxonomy" id="1524260"/>
    <lineage>
        <taxon>Bacteria</taxon>
        <taxon>Pseudomonadati</taxon>
        <taxon>Bacteroidota</taxon>
        <taxon>Flavobacteriia</taxon>
        <taxon>Flavobacteriales</taxon>
        <taxon>Flavobacteriaceae</taxon>
    </lineage>
</organism>
<dbReference type="EMBL" id="JBHSCY010000001">
    <property type="protein sequence ID" value="MFC4267728.1"/>
    <property type="molecule type" value="Genomic_DNA"/>
</dbReference>
<reference evidence="3" key="1">
    <citation type="journal article" date="2019" name="Int. J. Syst. Evol. Microbiol.">
        <title>The Global Catalogue of Microorganisms (GCM) 10K type strain sequencing project: providing services to taxonomists for standard genome sequencing and annotation.</title>
        <authorList>
            <consortium name="The Broad Institute Genomics Platform"/>
            <consortium name="The Broad Institute Genome Sequencing Center for Infectious Disease"/>
            <person name="Wu L."/>
            <person name="Ma J."/>
        </authorList>
    </citation>
    <scope>NUCLEOTIDE SEQUENCE [LARGE SCALE GENOMIC DNA]</scope>
    <source>
        <strain evidence="3">CECT 8655</strain>
    </source>
</reference>
<dbReference type="Pfam" id="PF12838">
    <property type="entry name" value="Fer4_7"/>
    <property type="match status" value="1"/>
</dbReference>
<dbReference type="CDD" id="cd10551">
    <property type="entry name" value="PsrB"/>
    <property type="match status" value="1"/>
</dbReference>
<dbReference type="PROSITE" id="PS51379">
    <property type="entry name" value="4FE4S_FER_2"/>
    <property type="match status" value="3"/>
</dbReference>
<dbReference type="PANTHER" id="PTHR42783">
    <property type="entry name" value="GLUTAMATE SYNTHASE [NADPH] SMALL CHAIN"/>
    <property type="match status" value="1"/>
</dbReference>